<dbReference type="EMBL" id="LN609400">
    <property type="protein sequence ID" value="CEF60621.1"/>
    <property type="molecule type" value="Genomic_DNA"/>
</dbReference>
<organism evidence="1">
    <name type="scientific">Strongyloides ratti</name>
    <name type="common">Parasitic roundworm</name>
    <dbReference type="NCBI Taxonomy" id="34506"/>
    <lineage>
        <taxon>Eukaryota</taxon>
        <taxon>Metazoa</taxon>
        <taxon>Ecdysozoa</taxon>
        <taxon>Nematoda</taxon>
        <taxon>Chromadorea</taxon>
        <taxon>Rhabditida</taxon>
        <taxon>Tylenchina</taxon>
        <taxon>Panagrolaimomorpha</taxon>
        <taxon>Strongyloidoidea</taxon>
        <taxon>Strongyloididae</taxon>
        <taxon>Strongyloides</taxon>
    </lineage>
</organism>
<evidence type="ECO:0000313" key="1">
    <source>
        <dbReference type="EMBL" id="CEF60621.1"/>
    </source>
</evidence>
<reference evidence="2" key="2">
    <citation type="submission" date="2014-09" db="EMBL/GenBank/DDBJ databases">
        <authorList>
            <person name="Martin A.A."/>
        </authorList>
    </citation>
    <scope>NUCLEOTIDE SEQUENCE</scope>
    <source>
        <strain evidence="2">ED321</strain>
    </source>
</reference>
<evidence type="ECO:0000313" key="2">
    <source>
        <dbReference type="Proteomes" id="UP000035682"/>
    </source>
</evidence>
<keyword evidence="2" id="KW-1185">Reference proteome</keyword>
<dbReference type="CTD" id="36385434"/>
<gene>
    <name evidence="1 3 4" type="ORF">SRAE_X000235600</name>
</gene>
<evidence type="ECO:0000313" key="3">
    <source>
        <dbReference type="WBParaSite" id="SRAE_X000235600.1"/>
    </source>
</evidence>
<sequence>MSSIYSDVPIFDELDDLYNTYCSNVFMKNTPVLDCIKKYLNITVDNNSFITIPIQDIDDDIPNKKKIFNDKRK</sequence>
<accession>A0A090KT82</accession>
<dbReference type="AlphaFoldDB" id="A0A090KT82"/>
<dbReference type="Proteomes" id="UP000035682">
    <property type="component" value="Unplaced"/>
</dbReference>
<evidence type="ECO:0000313" key="4">
    <source>
        <dbReference type="WormBase" id="SRAE_X000235600"/>
    </source>
</evidence>
<dbReference type="RefSeq" id="XP_024499830.1">
    <property type="nucleotide sequence ID" value="XM_024645559.1"/>
</dbReference>
<protein>
    <submittedName>
        <fullName evidence="1 3">Uncharacterized protein</fullName>
    </submittedName>
</protein>
<dbReference type="GeneID" id="36385434"/>
<proteinExistence type="predicted"/>
<dbReference type="WBParaSite" id="SRAE_X000235600.1">
    <property type="protein sequence ID" value="SRAE_X000235600.1"/>
    <property type="gene ID" value="WBGene00267940"/>
</dbReference>
<reference evidence="3" key="3">
    <citation type="submission" date="2020-12" db="UniProtKB">
        <authorList>
            <consortium name="WormBaseParasite"/>
        </authorList>
    </citation>
    <scope>IDENTIFICATION</scope>
</reference>
<reference evidence="1" key="1">
    <citation type="submission" date="2014-09" db="EMBL/GenBank/DDBJ databases">
        <authorList>
            <person name="Aslett A.Martin."/>
        </authorList>
    </citation>
    <scope>NUCLEOTIDE SEQUENCE</scope>
    <source>
        <strain evidence="1">ED321 Heterogonic</strain>
    </source>
</reference>
<dbReference type="WormBase" id="SRAE_X000235600">
    <property type="protein sequence ID" value="SRP11821"/>
    <property type="gene ID" value="WBGene00267940"/>
</dbReference>
<name>A0A090KT82_STRRB</name>